<name>A0ABR4Q0P1_9CEST</name>
<evidence type="ECO:0000256" key="7">
    <source>
        <dbReference type="SAM" id="MobiDB-lite"/>
    </source>
</evidence>
<evidence type="ECO:0000313" key="10">
    <source>
        <dbReference type="EMBL" id="KAL5103227.1"/>
    </source>
</evidence>
<dbReference type="Pfam" id="PF05499">
    <property type="entry name" value="DMAP1"/>
    <property type="match status" value="2"/>
</dbReference>
<dbReference type="GO" id="GO:0032259">
    <property type="term" value="P:methylation"/>
    <property type="evidence" value="ECO:0007669"/>
    <property type="project" value="UniProtKB-KW"/>
</dbReference>
<keyword evidence="11" id="KW-1185">Reference proteome</keyword>
<keyword evidence="10" id="KW-0808">Transferase</keyword>
<evidence type="ECO:0000256" key="2">
    <source>
        <dbReference type="ARBA" id="ARBA00022853"/>
    </source>
</evidence>
<evidence type="ECO:0000256" key="1">
    <source>
        <dbReference type="ARBA" id="ARBA00004123"/>
    </source>
</evidence>
<evidence type="ECO:0000256" key="4">
    <source>
        <dbReference type="ARBA" id="ARBA00023163"/>
    </source>
</evidence>
<evidence type="ECO:0000256" key="3">
    <source>
        <dbReference type="ARBA" id="ARBA00023015"/>
    </source>
</evidence>
<keyword evidence="10" id="KW-0489">Methyltransferase</keyword>
<dbReference type="PANTHER" id="PTHR12855:SF10">
    <property type="entry name" value="DNA METHYLTRANSFERASE 1-ASSOCIATED PROTEIN 1"/>
    <property type="match status" value="1"/>
</dbReference>
<feature type="domain" description="DAMP1 SANT/Myb-like" evidence="9">
    <location>
        <begin position="120"/>
        <end position="196"/>
    </location>
</feature>
<organism evidence="10 11">
    <name type="scientific">Taenia crassiceps</name>
    <dbReference type="NCBI Taxonomy" id="6207"/>
    <lineage>
        <taxon>Eukaryota</taxon>
        <taxon>Metazoa</taxon>
        <taxon>Spiralia</taxon>
        <taxon>Lophotrochozoa</taxon>
        <taxon>Platyhelminthes</taxon>
        <taxon>Cestoda</taxon>
        <taxon>Eucestoda</taxon>
        <taxon>Cyclophyllidea</taxon>
        <taxon>Taeniidae</taxon>
        <taxon>Taenia</taxon>
    </lineage>
</organism>
<keyword evidence="3" id="KW-0805">Transcription regulation</keyword>
<evidence type="ECO:0000256" key="5">
    <source>
        <dbReference type="ARBA" id="ARBA00023242"/>
    </source>
</evidence>
<feature type="domain" description="DNA methyltransferase 1-associated 1" evidence="8">
    <location>
        <begin position="238"/>
        <end position="276"/>
    </location>
</feature>
<dbReference type="Proteomes" id="UP001651158">
    <property type="component" value="Unassembled WGS sequence"/>
</dbReference>
<sequence>MATDVLDILDIEESGTRKSLLNTKSLLTKTDKKKNVVRPAHIKRPEHIPREVWGLQNTFKNELPPLLPTAESPVYKQPKAVFGPGRVRRWNWVPFKNSARGDNLVLYHWRREDADANEEYHFARLNKHMEVPTYSDADYQAYLQDSKWTLERTNHLMELARQFDVRFIHMHDRWDVGKFSPRPSLEELKARYYGILGILDKIRGTNLSQGLRYDIEHEKRRKQQLSLLYGRSKDEVEEEERLIGELERIEARRRERERKKQDLQKLISQAESAARDLNDTAHDDLTGSRRTNSLSGCGGIFGTSAQMERRKSTLGSQGVTGFVESFGGRAGGSLSTALAATSSAMAATLSVSANLAFPDLSRTPGVHLSSQGMKLPASLGQKRIRVIENFLSHYQMDPSPPATKEIVEAYNRLRSNILLLYDLRGALLQCDYELHAAKARMELFAAERIPSSLANLTSASGKSGASGPTPPPGVDASVLAALKAADSKRPAPPRHSFGHAGSLAAAAGSAGSLTAVPPPISSPMPSPHIASSPSPLGDASPAYAFGSGQQQQQQTLSLASQRRKRAAAAEQGRVMKKLKTKGHLLE</sequence>
<evidence type="ECO:0000259" key="9">
    <source>
        <dbReference type="Pfam" id="PF16282"/>
    </source>
</evidence>
<keyword evidence="4" id="KW-0804">Transcription</keyword>
<dbReference type="PANTHER" id="PTHR12855">
    <property type="entry name" value="DNA METHYLTRANSFERASE 1-ASSOCIATED PROTEIN 1 FAMILY MEMBER"/>
    <property type="match status" value="1"/>
</dbReference>
<feature type="compositionally biased region" description="Pro residues" evidence="7">
    <location>
        <begin position="516"/>
        <end position="526"/>
    </location>
</feature>
<evidence type="ECO:0000259" key="8">
    <source>
        <dbReference type="Pfam" id="PF05499"/>
    </source>
</evidence>
<protein>
    <submittedName>
        <fullName evidence="10">DNA methyltransferase 1-associated protein 1</fullName>
    </submittedName>
</protein>
<dbReference type="Pfam" id="PF16282">
    <property type="entry name" value="SANT_DAMP1_like"/>
    <property type="match status" value="1"/>
</dbReference>
<evidence type="ECO:0000313" key="11">
    <source>
        <dbReference type="Proteomes" id="UP001651158"/>
    </source>
</evidence>
<reference evidence="10 11" key="1">
    <citation type="journal article" date="2022" name="Front. Cell. Infect. Microbiol.">
        <title>The Genomes of Two Strains of Taenia crassiceps the Animal Model for the Study of Human Cysticercosis.</title>
        <authorList>
            <person name="Bobes R.J."/>
            <person name="Estrada K."/>
            <person name="Rios-Valencia D.G."/>
            <person name="Calderon-Gallegos A."/>
            <person name="de la Torre P."/>
            <person name="Carrero J.C."/>
            <person name="Sanchez-Flores A."/>
            <person name="Laclette J.P."/>
        </authorList>
    </citation>
    <scope>NUCLEOTIDE SEQUENCE [LARGE SCALE GENOMIC DNA]</scope>
    <source>
        <strain evidence="10">WFUcys</strain>
    </source>
</reference>
<comment type="caution">
    <text evidence="10">The sequence shown here is derived from an EMBL/GenBank/DDBJ whole genome shotgun (WGS) entry which is preliminary data.</text>
</comment>
<dbReference type="Gene3D" id="1.10.10.60">
    <property type="entry name" value="Homeodomain-like"/>
    <property type="match status" value="1"/>
</dbReference>
<dbReference type="InterPro" id="IPR027109">
    <property type="entry name" value="Swc4/Dmap1"/>
</dbReference>
<feature type="coiled-coil region" evidence="6">
    <location>
        <begin position="229"/>
        <end position="280"/>
    </location>
</feature>
<dbReference type="GO" id="GO:0008168">
    <property type="term" value="F:methyltransferase activity"/>
    <property type="evidence" value="ECO:0007669"/>
    <property type="project" value="UniProtKB-KW"/>
</dbReference>
<dbReference type="InterPro" id="IPR032563">
    <property type="entry name" value="DAMP1_SANT-like"/>
</dbReference>
<feature type="region of interest" description="Disordered" evidence="7">
    <location>
        <begin position="514"/>
        <end position="586"/>
    </location>
</feature>
<dbReference type="EMBL" id="JAKROA010000019">
    <property type="protein sequence ID" value="KAL5103227.1"/>
    <property type="molecule type" value="Genomic_DNA"/>
</dbReference>
<feature type="compositionally biased region" description="Basic residues" evidence="7">
    <location>
        <begin position="574"/>
        <end position="586"/>
    </location>
</feature>
<keyword evidence="6" id="KW-0175">Coiled coil</keyword>
<proteinExistence type="predicted"/>
<keyword evidence="2" id="KW-0156">Chromatin regulator</keyword>
<evidence type="ECO:0000256" key="6">
    <source>
        <dbReference type="SAM" id="Coils"/>
    </source>
</evidence>
<accession>A0ABR4Q0P1</accession>
<feature type="domain" description="DNA methyltransferase 1-associated 1" evidence="8">
    <location>
        <begin position="344"/>
        <end position="445"/>
    </location>
</feature>
<dbReference type="InterPro" id="IPR008468">
    <property type="entry name" value="DMAP1"/>
</dbReference>
<gene>
    <name evidence="10" type="ORF">TcWFU_002475</name>
</gene>
<comment type="subcellular location">
    <subcellularLocation>
        <location evidence="1">Nucleus</location>
    </subcellularLocation>
</comment>
<keyword evidence="5" id="KW-0539">Nucleus</keyword>